<accession>A0A5J9SW39</accession>
<dbReference type="GO" id="GO:0045332">
    <property type="term" value="P:phospholipid translocation"/>
    <property type="evidence" value="ECO:0007669"/>
    <property type="project" value="TreeGrafter"/>
</dbReference>
<feature type="transmembrane region" description="Helical" evidence="9">
    <location>
        <begin position="855"/>
        <end position="873"/>
    </location>
</feature>
<evidence type="ECO:0000256" key="5">
    <source>
        <dbReference type="ARBA" id="ARBA00022967"/>
    </source>
</evidence>
<comment type="caution">
    <text evidence="13">The sequence shown here is derived from an EMBL/GenBank/DDBJ whole genome shotgun (WGS) entry which is preliminary data.</text>
</comment>
<dbReference type="Gene3D" id="3.40.1110.10">
    <property type="entry name" value="Calcium-transporting ATPase, cytoplasmic domain N"/>
    <property type="match status" value="1"/>
</dbReference>
<name>A0A5J9SW39_9POAL</name>
<reference evidence="13 14" key="1">
    <citation type="journal article" date="2019" name="Sci. Rep.">
        <title>A high-quality genome of Eragrostis curvula grass provides insights into Poaceae evolution and supports new strategies to enhance forage quality.</title>
        <authorList>
            <person name="Carballo J."/>
            <person name="Santos B.A.C.M."/>
            <person name="Zappacosta D."/>
            <person name="Garbus I."/>
            <person name="Selva J.P."/>
            <person name="Gallo C.A."/>
            <person name="Diaz A."/>
            <person name="Albertini E."/>
            <person name="Caccamo M."/>
            <person name="Echenique V."/>
        </authorList>
    </citation>
    <scope>NUCLEOTIDE SEQUENCE [LARGE SCALE GENOMIC DNA]</scope>
    <source>
        <strain evidence="14">cv. Victoria</strain>
        <tissue evidence="13">Leaf</tissue>
    </source>
</reference>
<dbReference type="InterPro" id="IPR018303">
    <property type="entry name" value="ATPase_P-typ_P_site"/>
</dbReference>
<dbReference type="PRINTS" id="PR00119">
    <property type="entry name" value="CATATPASE"/>
</dbReference>
<dbReference type="SFLD" id="SFLDG00002">
    <property type="entry name" value="C1.7:_P-type_atpase_like"/>
    <property type="match status" value="1"/>
</dbReference>
<dbReference type="InterPro" id="IPR023299">
    <property type="entry name" value="ATPase_P-typ_cyto_dom_N"/>
</dbReference>
<keyword evidence="14" id="KW-1185">Reference proteome</keyword>
<feature type="transmembrane region" description="Helical" evidence="9">
    <location>
        <begin position="935"/>
        <end position="956"/>
    </location>
</feature>
<dbReference type="Pfam" id="PF16209">
    <property type="entry name" value="PhoLip_ATPase_N"/>
    <property type="match status" value="1"/>
</dbReference>
<dbReference type="Gene3D" id="2.70.150.10">
    <property type="entry name" value="Calcium-transporting ATPase, cytoplasmic transduction domain A"/>
    <property type="match status" value="1"/>
</dbReference>
<feature type="domain" description="P-type ATPase A" evidence="10">
    <location>
        <begin position="156"/>
        <end position="217"/>
    </location>
</feature>
<feature type="domain" description="P-type ATPase C-terminal" evidence="12">
    <location>
        <begin position="819"/>
        <end position="1058"/>
    </location>
</feature>
<feature type="region of interest" description="Disordered" evidence="8">
    <location>
        <begin position="1"/>
        <end position="20"/>
    </location>
</feature>
<dbReference type="GO" id="GO:0005524">
    <property type="term" value="F:ATP binding"/>
    <property type="evidence" value="ECO:0007669"/>
    <property type="project" value="InterPro"/>
</dbReference>
<feature type="transmembrane region" description="Helical" evidence="9">
    <location>
        <begin position="992"/>
        <end position="1009"/>
    </location>
</feature>
<feature type="domain" description="P-type ATPase N-terminal" evidence="11">
    <location>
        <begin position="63"/>
        <end position="127"/>
    </location>
</feature>
<feature type="compositionally biased region" description="Low complexity" evidence="8">
    <location>
        <begin position="7"/>
        <end position="20"/>
    </location>
</feature>
<dbReference type="AlphaFoldDB" id="A0A5J9SW39"/>
<feature type="non-terminal residue" evidence="13">
    <location>
        <position position="1"/>
    </location>
</feature>
<dbReference type="Pfam" id="PF13246">
    <property type="entry name" value="Cation_ATPase"/>
    <property type="match status" value="1"/>
</dbReference>
<dbReference type="InterPro" id="IPR059000">
    <property type="entry name" value="ATPase_P-type_domA"/>
</dbReference>
<keyword evidence="2 9" id="KW-0812">Transmembrane</keyword>
<dbReference type="EMBL" id="RWGY01000213">
    <property type="protein sequence ID" value="TVU03181.1"/>
    <property type="molecule type" value="Genomic_DNA"/>
</dbReference>
<evidence type="ECO:0000313" key="14">
    <source>
        <dbReference type="Proteomes" id="UP000324897"/>
    </source>
</evidence>
<dbReference type="SUPFAM" id="SSF81653">
    <property type="entry name" value="Calcium ATPase, transduction domain A"/>
    <property type="match status" value="1"/>
</dbReference>
<dbReference type="SUPFAM" id="SSF81660">
    <property type="entry name" value="Metal cation-transporting ATPase, ATP-binding domain N"/>
    <property type="match status" value="1"/>
</dbReference>
<dbReference type="GO" id="GO:0140326">
    <property type="term" value="F:ATPase-coupled intramembrane lipid transporter activity"/>
    <property type="evidence" value="ECO:0007669"/>
    <property type="project" value="TreeGrafter"/>
</dbReference>
<protein>
    <submittedName>
        <fullName evidence="13">Uncharacterized protein</fullName>
    </submittedName>
</protein>
<evidence type="ECO:0000259" key="11">
    <source>
        <dbReference type="Pfam" id="PF16209"/>
    </source>
</evidence>
<organism evidence="13 14">
    <name type="scientific">Eragrostis curvula</name>
    <name type="common">weeping love grass</name>
    <dbReference type="NCBI Taxonomy" id="38414"/>
    <lineage>
        <taxon>Eukaryota</taxon>
        <taxon>Viridiplantae</taxon>
        <taxon>Streptophyta</taxon>
        <taxon>Embryophyta</taxon>
        <taxon>Tracheophyta</taxon>
        <taxon>Spermatophyta</taxon>
        <taxon>Magnoliopsida</taxon>
        <taxon>Liliopsida</taxon>
        <taxon>Poales</taxon>
        <taxon>Poaceae</taxon>
        <taxon>PACMAD clade</taxon>
        <taxon>Chloridoideae</taxon>
        <taxon>Eragrostideae</taxon>
        <taxon>Eragrostidinae</taxon>
        <taxon>Eragrostis</taxon>
    </lineage>
</organism>
<dbReference type="InterPro" id="IPR044492">
    <property type="entry name" value="P_typ_ATPase_HD_dom"/>
</dbReference>
<dbReference type="InterPro" id="IPR023298">
    <property type="entry name" value="ATPase_P-typ_TM_dom_sf"/>
</dbReference>
<dbReference type="SFLD" id="SFLDS00003">
    <property type="entry name" value="Haloacid_Dehalogenase"/>
    <property type="match status" value="1"/>
</dbReference>
<dbReference type="PANTHER" id="PTHR24092">
    <property type="entry name" value="PROBABLE PHOSPHOLIPID-TRANSPORTING ATPASE"/>
    <property type="match status" value="1"/>
</dbReference>
<evidence type="ECO:0000256" key="4">
    <source>
        <dbReference type="ARBA" id="ARBA00022842"/>
    </source>
</evidence>
<gene>
    <name evidence="13" type="ORF">EJB05_51283</name>
</gene>
<evidence type="ECO:0000256" key="6">
    <source>
        <dbReference type="ARBA" id="ARBA00022989"/>
    </source>
</evidence>
<dbReference type="PANTHER" id="PTHR24092:SF199">
    <property type="entry name" value="PHOSPHOLIPID-TRANSPORTING ATPASE"/>
    <property type="match status" value="1"/>
</dbReference>
<evidence type="ECO:0000256" key="2">
    <source>
        <dbReference type="ARBA" id="ARBA00022692"/>
    </source>
</evidence>
<keyword evidence="5" id="KW-1278">Translocase</keyword>
<dbReference type="Pfam" id="PF16212">
    <property type="entry name" value="PhoLip_ATPase_C"/>
    <property type="match status" value="1"/>
</dbReference>
<evidence type="ECO:0000259" key="12">
    <source>
        <dbReference type="Pfam" id="PF16212"/>
    </source>
</evidence>
<dbReference type="InterPro" id="IPR032631">
    <property type="entry name" value="P-type_ATPase_N"/>
</dbReference>
<dbReference type="SUPFAM" id="SSF81665">
    <property type="entry name" value="Calcium ATPase, transmembrane domain M"/>
    <property type="match status" value="1"/>
</dbReference>
<dbReference type="InterPro" id="IPR036412">
    <property type="entry name" value="HAD-like_sf"/>
</dbReference>
<keyword evidence="7 9" id="KW-0472">Membrane</keyword>
<dbReference type="SFLD" id="SFLDF00027">
    <property type="entry name" value="p-type_atpase"/>
    <property type="match status" value="1"/>
</dbReference>
<evidence type="ECO:0000256" key="8">
    <source>
        <dbReference type="SAM" id="MobiDB-lite"/>
    </source>
</evidence>
<dbReference type="InterPro" id="IPR008250">
    <property type="entry name" value="ATPase_P-typ_transduc_dom_A_sf"/>
</dbReference>
<dbReference type="InterPro" id="IPR023214">
    <property type="entry name" value="HAD_sf"/>
</dbReference>
<dbReference type="OrthoDB" id="377733at2759"/>
<dbReference type="Proteomes" id="UP000324897">
    <property type="component" value="Unassembled WGS sequence"/>
</dbReference>
<dbReference type="GO" id="GO:0046872">
    <property type="term" value="F:metal ion binding"/>
    <property type="evidence" value="ECO:0007669"/>
    <property type="project" value="UniProtKB-KW"/>
</dbReference>
<dbReference type="NCBIfam" id="TIGR01494">
    <property type="entry name" value="ATPase_P-type"/>
    <property type="match status" value="1"/>
</dbReference>
<evidence type="ECO:0000256" key="7">
    <source>
        <dbReference type="ARBA" id="ARBA00023136"/>
    </source>
</evidence>
<comment type="subcellular location">
    <subcellularLocation>
        <location evidence="1">Membrane</location>
        <topology evidence="1">Multi-pass membrane protein</topology>
    </subcellularLocation>
</comment>
<evidence type="ECO:0000313" key="13">
    <source>
        <dbReference type="EMBL" id="TVU03181.1"/>
    </source>
</evidence>
<feature type="transmembrane region" description="Helical" evidence="9">
    <location>
        <begin position="1029"/>
        <end position="1048"/>
    </location>
</feature>
<evidence type="ECO:0000259" key="10">
    <source>
        <dbReference type="Pfam" id="PF00122"/>
    </source>
</evidence>
<evidence type="ECO:0000256" key="1">
    <source>
        <dbReference type="ARBA" id="ARBA00004141"/>
    </source>
</evidence>
<keyword evidence="4" id="KW-0460">Magnesium</keyword>
<proteinExistence type="predicted"/>
<dbReference type="Gene3D" id="3.40.50.1000">
    <property type="entry name" value="HAD superfamily/HAD-like"/>
    <property type="match status" value="1"/>
</dbReference>
<dbReference type="GO" id="GO:0016887">
    <property type="term" value="F:ATP hydrolysis activity"/>
    <property type="evidence" value="ECO:0007669"/>
    <property type="project" value="InterPro"/>
</dbReference>
<evidence type="ECO:0000256" key="9">
    <source>
        <dbReference type="SAM" id="Phobius"/>
    </source>
</evidence>
<keyword evidence="6 9" id="KW-1133">Transmembrane helix</keyword>
<dbReference type="PROSITE" id="PS00154">
    <property type="entry name" value="ATPASE_E1_E2"/>
    <property type="match status" value="1"/>
</dbReference>
<dbReference type="Pfam" id="PF00122">
    <property type="entry name" value="E1-E2_ATPase"/>
    <property type="match status" value="1"/>
</dbReference>
<sequence length="1117" mass="125335">AGEPDRALSSYPLSSPSSGSAGSGVDPPLWCWGCLHFQHLFVGAIKPSNGTEVTSVSTMTRFVYINDDSCRNSYCDNRISNTKYNLWNFLPKNLWEQFRRFMNQYFLLIACLQLWSTITPVSPATTWGPLIIIFIVSASKEAWDDYNRYLSDKKANERKVCVVKDGIHRQIKAQEIHVGDIVWLHENDEIPCDLVLIGTSDPQGICYVETAALDGEIDLKTRLIPSISANLSAEQLGKVKGVVECPDPDNDIRRFDANMRLFPPIIDNEKCPLTINNTLLQSCYLRYTEWACGVAVYTGNETKSGMSRGTAEPKLTAADAMIDKLTVAIFMFQIIVVLVLGFVGNIWKDTKGFKQWYLMYPAEGPWFDFLVIPLRFELLCSIMIPISIKVTLDLAKGVYAKFIDWDEQMIDQETSTPAHSANTAISEDLGQVEYILSDKTGTLTENRMIFRRCCISNTMYGNDNGDALKDVRLMNAISSNDPDVIKFLMVMSLCNTVVPIKRQVCTSTFNTFSNDGTVLYKAQSQDEEALVNAASNLNMMLISKDNSIAEICFNGSKFYYELLHVLEFTSDRKRMSVVVKEDQTGKILLLSKGADESIIPRSYPGQQLQSYLHAVELYSQLGLRTLCLAWRELEEDEYKDWSKRFQDASCSLEDRECKIAEVCHSLERDLHILGVTAIEDRLQDGVPETIKMLRSAGINVWMITGDKQNTAIQIGRLCNLLSSEDRFPHILADLAVVLDGWALEIILKHSKESFTKLAMLSRTAICCRMTPLQKAQLVGILKSVGYLTLAVGDGGNDVRMIQEANIGVGISGREGLQAARAADYSIGKFKFLKRLILIHGRYSYNRTAFISQYSFYKSLLICFIQILFSYLSGLSGTSLFNSISLMAYNVFYTSLPVMTIIFDKDISEATVLQYPQILLYSQSGRLLNPYTFSGWFARSLYHAFVVFLITICAYAGEKSEMEELSMVALSGCIWLQAFVVTMDTNSFTCPQIILIWGNLVAFYVINLILSAVPTLQMYTIMFRLCSQPSYWITVALIVVVGIGPVLAFRCFRTLYRPSAIDILQQIEQTNGCIQTPGNLEPALKSARIDLTNLLTGLCRSRGSNYQPLLSDSAESAR</sequence>
<feature type="transmembrane region" description="Helical" evidence="9">
    <location>
        <begin position="325"/>
        <end position="347"/>
    </location>
</feature>
<keyword evidence="3" id="KW-0479">Metal-binding</keyword>
<evidence type="ECO:0000256" key="3">
    <source>
        <dbReference type="ARBA" id="ARBA00022723"/>
    </source>
</evidence>
<dbReference type="FunFam" id="2.70.150.10:FF:000032">
    <property type="entry name" value="Phospholipid-transporting ATPase"/>
    <property type="match status" value="1"/>
</dbReference>
<dbReference type="InterPro" id="IPR001757">
    <property type="entry name" value="P_typ_ATPase"/>
</dbReference>
<dbReference type="SUPFAM" id="SSF56784">
    <property type="entry name" value="HAD-like"/>
    <property type="match status" value="1"/>
</dbReference>
<dbReference type="GO" id="GO:0005886">
    <property type="term" value="C:plasma membrane"/>
    <property type="evidence" value="ECO:0007669"/>
    <property type="project" value="TreeGrafter"/>
</dbReference>
<dbReference type="Gramene" id="TVU03181">
    <property type="protein sequence ID" value="TVU03181"/>
    <property type="gene ID" value="EJB05_51283"/>
</dbReference>
<dbReference type="InterPro" id="IPR032630">
    <property type="entry name" value="P_typ_ATPase_c"/>
</dbReference>